<proteinExistence type="predicted"/>
<keyword evidence="2" id="KW-1185">Reference proteome</keyword>
<dbReference type="EMBL" id="CM039177">
    <property type="protein sequence ID" value="KAH9699952.1"/>
    <property type="molecule type" value="Genomic_DNA"/>
</dbReference>
<protein>
    <submittedName>
        <fullName evidence="1">Ribonuclease H protein</fullName>
    </submittedName>
</protein>
<organism evidence="1 2">
    <name type="scientific">Citrus sinensis</name>
    <name type="common">Sweet orange</name>
    <name type="synonym">Citrus aurantium var. sinensis</name>
    <dbReference type="NCBI Taxonomy" id="2711"/>
    <lineage>
        <taxon>Eukaryota</taxon>
        <taxon>Viridiplantae</taxon>
        <taxon>Streptophyta</taxon>
        <taxon>Embryophyta</taxon>
        <taxon>Tracheophyta</taxon>
        <taxon>Spermatophyta</taxon>
        <taxon>Magnoliopsida</taxon>
        <taxon>eudicotyledons</taxon>
        <taxon>Gunneridae</taxon>
        <taxon>Pentapetalae</taxon>
        <taxon>rosids</taxon>
        <taxon>malvids</taxon>
        <taxon>Sapindales</taxon>
        <taxon>Rutaceae</taxon>
        <taxon>Aurantioideae</taxon>
        <taxon>Citrus</taxon>
    </lineage>
</organism>
<evidence type="ECO:0000313" key="2">
    <source>
        <dbReference type="Proteomes" id="UP000829398"/>
    </source>
</evidence>
<sequence length="391" mass="45310">MSLVNWDMICTPKCKGGLGFKKLDIMNHALLMKNTWRLIIEPTKLSNQVLLTKYDVQLDEVPTSLPTQYGSHLWKAMGNIWEKTRMGMRWNIGDGKKVRFWWDCWVTTSSPLADCMTQPILNTLLSKRVADFVDETENWNWCLFSHLVPNNILLKIASVHPPKASHGADNYFWGVSSNGVFYVKSAYELLDDPIGNEDRNFWRLGWSWKGPQSICVFLWLLLHGRLKTMKELHMRHLVVSTQCDRCRGPVEDILYTLRDCVTARRINLMRNTNDTSQEYWRVCFGVAVWRLWFWRNDILFNHGSWESGFIATDIKVRTHEILRCSHQPLLGKQQRVETMIRWKAPSDADFLTSHSLTTPIGLHVLLSPPPAIFGLLCNDAYGIAHSRLVLH</sequence>
<accession>A0ACB8IS76</accession>
<comment type="caution">
    <text evidence="1">The sequence shown here is derived from an EMBL/GenBank/DDBJ whole genome shotgun (WGS) entry which is preliminary data.</text>
</comment>
<name>A0ACB8IS76_CITSI</name>
<reference evidence="2" key="1">
    <citation type="journal article" date="2023" name="Hortic. Res.">
        <title>A chromosome-level phased genome enabling allele-level studies in sweet orange: a case study on citrus Huanglongbing tolerance.</title>
        <authorList>
            <person name="Wu B."/>
            <person name="Yu Q."/>
            <person name="Deng Z."/>
            <person name="Duan Y."/>
            <person name="Luo F."/>
            <person name="Gmitter F. Jr."/>
        </authorList>
    </citation>
    <scope>NUCLEOTIDE SEQUENCE [LARGE SCALE GENOMIC DNA]</scope>
    <source>
        <strain evidence="2">cv. Valencia</strain>
    </source>
</reference>
<gene>
    <name evidence="1" type="ORF">KPL71_024557</name>
</gene>
<dbReference type="Proteomes" id="UP000829398">
    <property type="component" value="Chromosome 8"/>
</dbReference>
<evidence type="ECO:0000313" key="1">
    <source>
        <dbReference type="EMBL" id="KAH9699952.1"/>
    </source>
</evidence>